<organism evidence="1">
    <name type="scientific">marine metagenome</name>
    <dbReference type="NCBI Taxonomy" id="408172"/>
    <lineage>
        <taxon>unclassified sequences</taxon>
        <taxon>metagenomes</taxon>
        <taxon>ecological metagenomes</taxon>
    </lineage>
</organism>
<sequence>VAIPLGLPLLEVSCSQPGDESGTHSPPIWPCSGWGLPAITSLLMAGSSYPPDFTLTPAKPERFVSVALSVGSPRLDVIQHPARLELGLSSPPE</sequence>
<dbReference type="EMBL" id="UINC01037978">
    <property type="protein sequence ID" value="SVB34288.1"/>
    <property type="molecule type" value="Genomic_DNA"/>
</dbReference>
<protein>
    <submittedName>
        <fullName evidence="1">Uncharacterized protein</fullName>
    </submittedName>
</protein>
<proteinExistence type="predicted"/>
<name>A0A382D768_9ZZZZ</name>
<feature type="non-terminal residue" evidence="1">
    <location>
        <position position="1"/>
    </location>
</feature>
<gene>
    <name evidence="1" type="ORF">METZ01_LOCUS187142</name>
</gene>
<reference evidence="1" key="1">
    <citation type="submission" date="2018-05" db="EMBL/GenBank/DDBJ databases">
        <authorList>
            <person name="Lanie J.A."/>
            <person name="Ng W.-L."/>
            <person name="Kazmierczak K.M."/>
            <person name="Andrzejewski T.M."/>
            <person name="Davidsen T.M."/>
            <person name="Wayne K.J."/>
            <person name="Tettelin H."/>
            <person name="Glass J.I."/>
            <person name="Rusch D."/>
            <person name="Podicherti R."/>
            <person name="Tsui H.-C.T."/>
            <person name="Winkler M.E."/>
        </authorList>
    </citation>
    <scope>NUCLEOTIDE SEQUENCE</scope>
</reference>
<accession>A0A382D768</accession>
<evidence type="ECO:0000313" key="1">
    <source>
        <dbReference type="EMBL" id="SVB34288.1"/>
    </source>
</evidence>
<dbReference type="AntiFam" id="ANF00041">
    <property type="entry name" value="Antisense to RNaseP"/>
</dbReference>
<dbReference type="AlphaFoldDB" id="A0A382D768"/>